<evidence type="ECO:0000313" key="1">
    <source>
        <dbReference type="EMBL" id="ARU55676.1"/>
    </source>
</evidence>
<dbReference type="AlphaFoldDB" id="A0A1Y0I7C7"/>
<proteinExistence type="predicted"/>
<dbReference type="Proteomes" id="UP000196027">
    <property type="component" value="Chromosome"/>
</dbReference>
<reference evidence="1 2" key="1">
    <citation type="submission" date="2017-05" db="EMBL/GenBank/DDBJ databases">
        <title>Genomic insights into alkan degradation activity of Oleiphilus messinensis.</title>
        <authorList>
            <person name="Kozyavkin S.A."/>
            <person name="Slesarev A.I."/>
            <person name="Golyshin P.N."/>
            <person name="Korzhenkov A."/>
            <person name="Golyshina O.N."/>
            <person name="Toshchakov S.V."/>
        </authorList>
    </citation>
    <scope>NUCLEOTIDE SEQUENCE [LARGE SCALE GENOMIC DNA]</scope>
    <source>
        <strain evidence="1 2">ME102</strain>
    </source>
</reference>
<dbReference type="EMBL" id="CP021425">
    <property type="protein sequence ID" value="ARU55676.1"/>
    <property type="molecule type" value="Genomic_DNA"/>
</dbReference>
<name>A0A1Y0I7C7_9GAMM</name>
<sequence>MSLVKIYDYNATREAIERADGKCINIYKLVRNDVSVNDWGKKNIKKKHRNPDVHEDFQWPGHKDVGHTFRHVEATAPAGKSVYVDQHTAISCTMQILNSPEGQAALQDLQGQNNALYDNTTLRVTATIEGTWYGKAAVGGESRRILEARCEITKLGDSLWVHSSYPKTFYNSVAELAKKFGG</sequence>
<organism evidence="1 2">
    <name type="scientific">Oleiphilus messinensis</name>
    <dbReference type="NCBI Taxonomy" id="141451"/>
    <lineage>
        <taxon>Bacteria</taxon>
        <taxon>Pseudomonadati</taxon>
        <taxon>Pseudomonadota</taxon>
        <taxon>Gammaproteobacteria</taxon>
        <taxon>Oceanospirillales</taxon>
        <taxon>Oleiphilaceae</taxon>
        <taxon>Oleiphilus</taxon>
    </lineage>
</organism>
<evidence type="ECO:0000313" key="2">
    <source>
        <dbReference type="Proteomes" id="UP000196027"/>
    </source>
</evidence>
<keyword evidence="2" id="KW-1185">Reference proteome</keyword>
<dbReference type="KEGG" id="ome:OLMES_1601"/>
<protein>
    <submittedName>
        <fullName evidence="1">Uncharacterized protein</fullName>
    </submittedName>
</protein>
<accession>A0A1Y0I7C7</accession>
<gene>
    <name evidence="1" type="ORF">OLMES_1601</name>
</gene>